<keyword evidence="1" id="KW-0812">Transmembrane</keyword>
<keyword evidence="1" id="KW-0472">Membrane</keyword>
<organism evidence="2 3">
    <name type="scientific">Dolosigranulum pigrum ATCC 51524</name>
    <dbReference type="NCBI Taxonomy" id="883103"/>
    <lineage>
        <taxon>Bacteria</taxon>
        <taxon>Bacillati</taxon>
        <taxon>Bacillota</taxon>
        <taxon>Bacilli</taxon>
        <taxon>Lactobacillales</taxon>
        <taxon>Carnobacteriaceae</taxon>
        <taxon>Dolosigranulum</taxon>
    </lineage>
</organism>
<comment type="caution">
    <text evidence="2">The sequence shown here is derived from an EMBL/GenBank/DDBJ whole genome shotgun (WGS) entry which is preliminary data.</text>
</comment>
<keyword evidence="1" id="KW-1133">Transmembrane helix</keyword>
<name>H3NFW1_9LACT</name>
<dbReference type="GeneID" id="42695203"/>
<dbReference type="Proteomes" id="UP000003599">
    <property type="component" value="Unassembled WGS sequence"/>
</dbReference>
<dbReference type="HOGENOM" id="CLU_3199052_0_0_9"/>
<protein>
    <submittedName>
        <fullName evidence="2">Uncharacterized protein</fullName>
    </submittedName>
</protein>
<dbReference type="AlphaFoldDB" id="H3NFW1"/>
<evidence type="ECO:0000256" key="1">
    <source>
        <dbReference type="SAM" id="Phobius"/>
    </source>
</evidence>
<evidence type="ECO:0000313" key="3">
    <source>
        <dbReference type="Proteomes" id="UP000003599"/>
    </source>
</evidence>
<gene>
    <name evidence="2" type="ORF">HMPREF9703_01442</name>
</gene>
<reference evidence="2 3" key="1">
    <citation type="submission" date="2012-01" db="EMBL/GenBank/DDBJ databases">
        <title>The Genome Sequence of Dolosigranulum pigrum ATCC 51524.</title>
        <authorList>
            <consortium name="The Broad Institute Genome Sequencing Platform"/>
            <person name="Earl A."/>
            <person name="Ward D."/>
            <person name="Feldgarden M."/>
            <person name="Gevers D."/>
            <person name="Huys G."/>
            <person name="Young S.K."/>
            <person name="Zeng Q."/>
            <person name="Gargeya S."/>
            <person name="Fitzgerald M."/>
            <person name="Haas B."/>
            <person name="Abouelleil A."/>
            <person name="Alvarado L."/>
            <person name="Arachchi H.M."/>
            <person name="Berlin A."/>
            <person name="Chapman S.B."/>
            <person name="Gearin G."/>
            <person name="Goldberg J."/>
            <person name="Griggs A."/>
            <person name="Gujja S."/>
            <person name="Hansen M."/>
            <person name="Heiman D."/>
            <person name="Howarth C."/>
            <person name="Larimer J."/>
            <person name="Lui A."/>
            <person name="MacDonald P.J.P."/>
            <person name="McCowen C."/>
            <person name="Montmayeur A."/>
            <person name="Murphy C."/>
            <person name="Neiman D."/>
            <person name="Pearson M."/>
            <person name="Priest M."/>
            <person name="Roberts A."/>
            <person name="Saif S."/>
            <person name="Shea T."/>
            <person name="Sisk P."/>
            <person name="Stolte C."/>
            <person name="Sykes S."/>
            <person name="Wortman J."/>
            <person name="Nusbaum C."/>
            <person name="Birren B."/>
        </authorList>
    </citation>
    <scope>NUCLEOTIDE SEQUENCE [LARGE SCALE GENOMIC DNA]</scope>
    <source>
        <strain evidence="2 3">ATCC 51524</strain>
    </source>
</reference>
<evidence type="ECO:0000313" key="2">
    <source>
        <dbReference type="EMBL" id="EHR32178.1"/>
    </source>
</evidence>
<keyword evidence="3" id="KW-1185">Reference proteome</keyword>
<accession>H3NFW1</accession>
<feature type="transmembrane region" description="Helical" evidence="1">
    <location>
        <begin position="12"/>
        <end position="37"/>
    </location>
</feature>
<sequence>MLKYIKKQWKEGLALYFVILIATIAKVATGILTVYAFDALVQMDY</sequence>
<dbReference type="EMBL" id="AGEF01000011">
    <property type="protein sequence ID" value="EHR32178.1"/>
    <property type="molecule type" value="Genomic_DNA"/>
</dbReference>
<proteinExistence type="predicted"/>
<dbReference type="RefSeq" id="WP_004636725.1">
    <property type="nucleotide sequence ID" value="NZ_JH601104.1"/>
</dbReference>